<feature type="transmembrane region" description="Helical" evidence="1">
    <location>
        <begin position="75"/>
        <end position="97"/>
    </location>
</feature>
<feature type="transmembrane region" description="Helical" evidence="1">
    <location>
        <begin position="44"/>
        <end position="69"/>
    </location>
</feature>
<evidence type="ECO:0000256" key="1">
    <source>
        <dbReference type="SAM" id="Phobius"/>
    </source>
</evidence>
<gene>
    <name evidence="2" type="ORF">SCULI_v1c04790</name>
</gene>
<keyword evidence="3" id="KW-1185">Reference proteome</keyword>
<proteinExistence type="predicted"/>
<organism evidence="2 3">
    <name type="scientific">Spiroplasma culicicola AES-1</name>
    <dbReference type="NCBI Taxonomy" id="1276246"/>
    <lineage>
        <taxon>Bacteria</taxon>
        <taxon>Bacillati</taxon>
        <taxon>Mycoplasmatota</taxon>
        <taxon>Mollicutes</taxon>
        <taxon>Entomoplasmatales</taxon>
        <taxon>Spiroplasmataceae</taxon>
        <taxon>Spiroplasma</taxon>
    </lineage>
</organism>
<dbReference type="PATRIC" id="fig|1276246.3.peg.478"/>
<dbReference type="eggNOG" id="COG4720">
    <property type="taxonomic scope" value="Bacteria"/>
</dbReference>
<protein>
    <submittedName>
        <fullName evidence="2">Uncharacterized protein</fullName>
    </submittedName>
</protein>
<reference evidence="2 3" key="1">
    <citation type="journal article" date="2014" name="Genome Biol. Evol.">
        <title>Molecular evolution of the substrate utilization strategies and putative virulence factors in mosquito-associated Spiroplasma species.</title>
        <authorList>
            <person name="Chang T.H."/>
            <person name="Lo W.S."/>
            <person name="Ku C."/>
            <person name="Chen L.L."/>
            <person name="Kuo C.H."/>
        </authorList>
    </citation>
    <scope>NUCLEOTIDE SEQUENCE [LARGE SCALE GENOMIC DNA]</scope>
    <source>
        <strain evidence="2">AES-1</strain>
    </source>
</reference>
<name>W6A7J4_9MOLU</name>
<dbReference type="InterPro" id="IPR030945">
    <property type="entry name" value="EcfS_MSC_0063"/>
</dbReference>
<dbReference type="AlphaFoldDB" id="W6A7J4"/>
<keyword evidence="1" id="KW-1133">Transmembrane helix</keyword>
<dbReference type="Proteomes" id="UP000019267">
    <property type="component" value="Chromosome"/>
</dbReference>
<sequence length="172" mass="19417">MKTKITIKDITLTGLLTALMVSVALPSYFLAGILNKSIFQLSDIIFFCLLSTISLKILSVSSLSATILIDLFFGGLIYIPFSIIIKVLIFLTVYIFKNYLKWKIVFIIPIAYLHVFWYVLVAYILFDSSVVMVEFITDIIQYSVTVFGAILICSSIQLKAYLKNKNENIASN</sequence>
<evidence type="ECO:0000313" key="2">
    <source>
        <dbReference type="EMBL" id="AHI52820.1"/>
    </source>
</evidence>
<accession>W6A7J4</accession>
<feature type="transmembrane region" description="Helical" evidence="1">
    <location>
        <begin position="104"/>
        <end position="125"/>
    </location>
</feature>
<dbReference type="EMBL" id="CP006681">
    <property type="protein sequence ID" value="AHI52820.1"/>
    <property type="molecule type" value="Genomic_DNA"/>
</dbReference>
<evidence type="ECO:0000313" key="3">
    <source>
        <dbReference type="Proteomes" id="UP000019267"/>
    </source>
</evidence>
<keyword evidence="1" id="KW-0812">Transmembrane</keyword>
<feature type="transmembrane region" description="Helical" evidence="1">
    <location>
        <begin position="140"/>
        <end position="162"/>
    </location>
</feature>
<dbReference type="NCBIfam" id="TIGR04522">
    <property type="entry name" value="EcfS_MSC_0063"/>
    <property type="match status" value="1"/>
</dbReference>
<dbReference type="RefSeq" id="WP_025363057.1">
    <property type="nucleotide sequence ID" value="NZ_CP006681.1"/>
</dbReference>
<keyword evidence="1" id="KW-0472">Membrane</keyword>
<dbReference type="STRING" id="1276246.SCULI_v1c04790"/>
<dbReference type="HOGENOM" id="CLU_132680_0_0_14"/>
<dbReference type="KEGG" id="scq:SCULI_v1c04790"/>
<feature type="transmembrane region" description="Helical" evidence="1">
    <location>
        <begin position="12"/>
        <end position="32"/>
    </location>
</feature>
<dbReference type="Gene3D" id="1.10.1760.20">
    <property type="match status" value="1"/>
</dbReference>
<dbReference type="OrthoDB" id="389711at2"/>